<feature type="region of interest" description="Disordered" evidence="2">
    <location>
        <begin position="338"/>
        <end position="378"/>
    </location>
</feature>
<dbReference type="Gene3D" id="2.20.110.10">
    <property type="entry name" value="Histone H3 K4-specific methyltransferase SET7/9 N-terminal domain"/>
    <property type="match status" value="2"/>
</dbReference>
<dbReference type="RefSeq" id="XP_013337119.1">
    <property type="nucleotide sequence ID" value="XM_013481665.1"/>
</dbReference>
<dbReference type="SUPFAM" id="SSF82185">
    <property type="entry name" value="Histone H3 K4-specific methyltransferase SET7/9 N-terminal domain"/>
    <property type="match status" value="1"/>
</dbReference>
<dbReference type="GeneID" id="25334640"/>
<evidence type="ECO:0008006" key="5">
    <source>
        <dbReference type="Google" id="ProtNLM"/>
    </source>
</evidence>
<dbReference type="PANTHER" id="PTHR43215">
    <property type="entry name" value="RADIAL SPOKE HEAD 1 HOMOLOG"/>
    <property type="match status" value="1"/>
</dbReference>
<dbReference type="AlphaFoldDB" id="U6MDB4"/>
<accession>U6MDB4</accession>
<reference evidence="3" key="2">
    <citation type="submission" date="2013-10" db="EMBL/GenBank/DDBJ databases">
        <authorList>
            <person name="Aslett M."/>
        </authorList>
    </citation>
    <scope>NUCLEOTIDE SEQUENCE [LARGE SCALE GENOMIC DNA]</scope>
    <source>
        <strain evidence="3">Weybridge</strain>
    </source>
</reference>
<proteinExistence type="predicted"/>
<dbReference type="Pfam" id="PF02493">
    <property type="entry name" value="MORN"/>
    <property type="match status" value="4"/>
</dbReference>
<dbReference type="EMBL" id="HG721856">
    <property type="protein sequence ID" value="CDJ60469.1"/>
    <property type="molecule type" value="Genomic_DNA"/>
</dbReference>
<keyword evidence="1" id="KW-0677">Repeat</keyword>
<feature type="region of interest" description="Disordered" evidence="2">
    <location>
        <begin position="451"/>
        <end position="485"/>
    </location>
</feature>
<name>U6MDB4_EIMMA</name>
<gene>
    <name evidence="3" type="ORF">EMWEY_00006540</name>
</gene>
<dbReference type="VEuPathDB" id="ToxoDB:EMWEY_00006540"/>
<evidence type="ECO:0000256" key="2">
    <source>
        <dbReference type="SAM" id="MobiDB-lite"/>
    </source>
</evidence>
<feature type="compositionally biased region" description="Basic and acidic residues" evidence="2">
    <location>
        <begin position="49"/>
        <end position="65"/>
    </location>
</feature>
<keyword evidence="4" id="KW-1185">Reference proteome</keyword>
<dbReference type="Proteomes" id="UP000030763">
    <property type="component" value="Unassembled WGS sequence"/>
</dbReference>
<protein>
    <recommendedName>
        <fullName evidence="5">AP2/ERF domain-containing protein</fullName>
    </recommendedName>
</protein>
<dbReference type="OrthoDB" id="184064at2759"/>
<dbReference type="InterPro" id="IPR003409">
    <property type="entry name" value="MORN"/>
</dbReference>
<evidence type="ECO:0000313" key="4">
    <source>
        <dbReference type="Proteomes" id="UP000030763"/>
    </source>
</evidence>
<sequence>MNGPDGFIAASAATVARENASWLMRSARGAATAGTGVHPACQLQLSSDNKTESSRTHADAGDAHRYIHGNRQAPTVPQPADKGALLQDLSIALFSKLAESLPKDKGPLSFLSWEDGSWYCGHVREGSLDGLGVYRYTDNSVYCGQWARDRLHGLGVFITPSGFVYRGGFEEDKQNGPGIFVVPQGPTFFGHFRDGRLHGFSCCVCPAGASRPLLGEWRDGEFLRALPVQARIADFYSRAADSLDLLHCPWAPVPIPLPDAFIFGISNEDIPQTHAPHRREHQLCGASVLEALRVELPRSLLQLAAAEGDCHPAHPPQTKLCNGRLSGCTKPMVRKRKASTLKAQSKEAAPTSTRNKGFGGDACAANGGTSAPPRATTTKAQLLRWESEARKLPRIPHLNYNRVLGRWYARVRDPASGRRIWKGYTCAVHGFFEARDMAIDRLRQFSQLVSPLPGATPEDSAAVEEGHDPSAVAASPDQHLQQDQEQEVCYEGTQRSNASVEICAISDAPTVKVGRPSEEAFTQEAARPAAAASAAVSAACDSEKVPTQDVVTPSTTGTQEGGDISVDEKISPGNGSQGNLSTGLFTGKAIAPAAIEAPCGTNSEDTQEPLECVSKLCKNAKEQLPVFPSAGPPCGAEASGSSCLQQEKGFVQDEESISCSRLTTADCSDSALSRCTPTYYESA</sequence>
<feature type="compositionally biased region" description="Polar residues" evidence="2">
    <location>
        <begin position="549"/>
        <end position="558"/>
    </location>
</feature>
<dbReference type="OMA" id="PRIPHLN"/>
<reference evidence="3" key="1">
    <citation type="submission" date="2013-10" db="EMBL/GenBank/DDBJ databases">
        <title>Genomic analysis of the causative agents of coccidiosis in chickens.</title>
        <authorList>
            <person name="Reid A.J."/>
            <person name="Blake D."/>
            <person name="Billington K."/>
            <person name="Browne H."/>
            <person name="Dunn M."/>
            <person name="Hung S."/>
            <person name="Kawahara F."/>
            <person name="Miranda-Saavedra D."/>
            <person name="Mourier T."/>
            <person name="Nagra H."/>
            <person name="Otto T.D."/>
            <person name="Rawlings N."/>
            <person name="Sanchez A."/>
            <person name="Sanders M."/>
            <person name="Subramaniam C."/>
            <person name="Tay Y."/>
            <person name="Dear P."/>
            <person name="Doerig C."/>
            <person name="Gruber A."/>
            <person name="Parkinson J."/>
            <person name="Shirley M."/>
            <person name="Wan K.L."/>
            <person name="Berriman M."/>
            <person name="Tomley F."/>
            <person name="Pain A."/>
        </authorList>
    </citation>
    <scope>NUCLEOTIDE SEQUENCE [LARGE SCALE GENOMIC DNA]</scope>
    <source>
        <strain evidence="3">Weybridge</strain>
    </source>
</reference>
<dbReference type="PANTHER" id="PTHR43215:SF14">
    <property type="entry name" value="RADIAL SPOKE HEAD 1 HOMOLOG"/>
    <property type="match status" value="1"/>
</dbReference>
<feature type="region of interest" description="Disordered" evidence="2">
    <location>
        <begin position="46"/>
        <end position="65"/>
    </location>
</feature>
<evidence type="ECO:0000256" key="1">
    <source>
        <dbReference type="ARBA" id="ARBA00022737"/>
    </source>
</evidence>
<evidence type="ECO:0000313" key="3">
    <source>
        <dbReference type="EMBL" id="CDJ60469.1"/>
    </source>
</evidence>
<organism evidence="3 4">
    <name type="scientific">Eimeria maxima</name>
    <name type="common">Coccidian parasite</name>
    <dbReference type="NCBI Taxonomy" id="5804"/>
    <lineage>
        <taxon>Eukaryota</taxon>
        <taxon>Sar</taxon>
        <taxon>Alveolata</taxon>
        <taxon>Apicomplexa</taxon>
        <taxon>Conoidasida</taxon>
        <taxon>Coccidia</taxon>
        <taxon>Eucoccidiorida</taxon>
        <taxon>Eimeriorina</taxon>
        <taxon>Eimeriidae</taxon>
        <taxon>Eimeria</taxon>
    </lineage>
</organism>
<feature type="region of interest" description="Disordered" evidence="2">
    <location>
        <begin position="541"/>
        <end position="565"/>
    </location>
</feature>
<dbReference type="SMART" id="SM00698">
    <property type="entry name" value="MORN"/>
    <property type="match status" value="3"/>
</dbReference>